<dbReference type="SUPFAM" id="SSF53901">
    <property type="entry name" value="Thiolase-like"/>
    <property type="match status" value="1"/>
</dbReference>
<evidence type="ECO:0000259" key="4">
    <source>
        <dbReference type="Pfam" id="PF00108"/>
    </source>
</evidence>
<dbReference type="PATRIC" id="fig|1359199.3.peg.246"/>
<dbReference type="Pfam" id="PF00108">
    <property type="entry name" value="Thiolase_N"/>
    <property type="match status" value="1"/>
</dbReference>
<gene>
    <name evidence="5" type="ORF">RMAECT_0256</name>
</gene>
<evidence type="ECO:0000256" key="1">
    <source>
        <dbReference type="ARBA" id="ARBA00010982"/>
    </source>
</evidence>
<protein>
    <submittedName>
        <fullName evidence="5">Thiolase, N-terminal domain protein</fullName>
    </submittedName>
</protein>
<accession>A0A0F3PFN4</accession>
<organism evidence="5 6">
    <name type="scientific">Rickettsia rhipicephali str. Ect</name>
    <dbReference type="NCBI Taxonomy" id="1359199"/>
    <lineage>
        <taxon>Bacteria</taxon>
        <taxon>Pseudomonadati</taxon>
        <taxon>Pseudomonadota</taxon>
        <taxon>Alphaproteobacteria</taxon>
        <taxon>Rickettsiales</taxon>
        <taxon>Rickettsiaceae</taxon>
        <taxon>Rickettsieae</taxon>
        <taxon>Rickettsia</taxon>
        <taxon>spotted fever group</taxon>
    </lineage>
</organism>
<evidence type="ECO:0000256" key="2">
    <source>
        <dbReference type="ARBA" id="ARBA00022679"/>
    </source>
</evidence>
<dbReference type="Gene3D" id="3.40.47.10">
    <property type="match status" value="2"/>
</dbReference>
<dbReference type="EMBL" id="LAOC01000001">
    <property type="protein sequence ID" value="KJV79170.1"/>
    <property type="molecule type" value="Genomic_DNA"/>
</dbReference>
<comment type="caution">
    <text evidence="5">The sequence shown here is derived from an EMBL/GenBank/DDBJ whole genome shotgun (WGS) entry which is preliminary data.</text>
</comment>
<dbReference type="GO" id="GO:0016747">
    <property type="term" value="F:acyltransferase activity, transferring groups other than amino-acyl groups"/>
    <property type="evidence" value="ECO:0007669"/>
    <property type="project" value="InterPro"/>
</dbReference>
<evidence type="ECO:0000313" key="5">
    <source>
        <dbReference type="EMBL" id="KJV79170.1"/>
    </source>
</evidence>
<evidence type="ECO:0000313" key="6">
    <source>
        <dbReference type="Proteomes" id="UP000033591"/>
    </source>
</evidence>
<dbReference type="PANTHER" id="PTHR18919:SF107">
    <property type="entry name" value="ACETYL-COA ACETYLTRANSFERASE, CYTOSOLIC"/>
    <property type="match status" value="1"/>
</dbReference>
<keyword evidence="2" id="KW-0808">Transferase</keyword>
<dbReference type="PANTHER" id="PTHR18919">
    <property type="entry name" value="ACETYL-COA C-ACYLTRANSFERASE"/>
    <property type="match status" value="1"/>
</dbReference>
<keyword evidence="3" id="KW-0012">Acyltransferase</keyword>
<name>A0A0F3PFN4_RICRH</name>
<dbReference type="AlphaFoldDB" id="A0A0F3PFN4"/>
<dbReference type="InterPro" id="IPR016039">
    <property type="entry name" value="Thiolase-like"/>
</dbReference>
<dbReference type="InterPro" id="IPR020616">
    <property type="entry name" value="Thiolase_N"/>
</dbReference>
<evidence type="ECO:0000256" key="3">
    <source>
        <dbReference type="ARBA" id="ARBA00023315"/>
    </source>
</evidence>
<sequence>MSGYKICGSGIKSVALAANSIMTGDNEIVIAGGQENMSLDMHGSYIRAGANKFGDIKMVDLMQYDGLTDVFSGVFMGITAENISKQFNISRQQQDEFALSSHKKAAKAQLAGVFKGEKSYLSK</sequence>
<feature type="domain" description="Thiolase N-terminal" evidence="4">
    <location>
        <begin position="5"/>
        <end position="117"/>
    </location>
</feature>
<dbReference type="Proteomes" id="UP000033591">
    <property type="component" value="Unassembled WGS sequence"/>
</dbReference>
<reference evidence="5 6" key="1">
    <citation type="submission" date="2015-01" db="EMBL/GenBank/DDBJ databases">
        <title>Genome Sequencing of Rickettsiales.</title>
        <authorList>
            <person name="Daugherty S.C."/>
            <person name="Su Q."/>
            <person name="Abolude K."/>
            <person name="Beier-Sexton M."/>
            <person name="Carlyon J.A."/>
            <person name="Carter R."/>
            <person name="Day N.P."/>
            <person name="Dumler S.J."/>
            <person name="Dyachenko V."/>
            <person name="Godinez A."/>
            <person name="Kurtti T.J."/>
            <person name="Lichay M."/>
            <person name="Mullins K.E."/>
            <person name="Ott S."/>
            <person name="Pappas-Brown V."/>
            <person name="Paris D.H."/>
            <person name="Patel P."/>
            <person name="Richards A.L."/>
            <person name="Sadzewicz L."/>
            <person name="Sears K."/>
            <person name="Seidman D."/>
            <person name="Sengamalay N."/>
            <person name="Stenos J."/>
            <person name="Tallon L.J."/>
            <person name="Vincent G."/>
            <person name="Fraser C.M."/>
            <person name="Munderloh U."/>
            <person name="Dunning-Hotopp J.C."/>
        </authorList>
    </citation>
    <scope>NUCLEOTIDE SEQUENCE [LARGE SCALE GENOMIC DNA]</scope>
    <source>
        <strain evidence="5 6">Ect</strain>
    </source>
</reference>
<comment type="similarity">
    <text evidence="1">Belongs to the thiolase-like superfamily. Thiolase family.</text>
</comment>
<proteinExistence type="inferred from homology"/>